<feature type="region of interest" description="Disordered" evidence="1">
    <location>
        <begin position="1"/>
        <end position="93"/>
    </location>
</feature>
<reference evidence="2 3" key="1">
    <citation type="journal article" date="2019" name="PLoS ONE">
        <title>Comparative genome analysis indicates high evolutionary potential of pathogenicity genes in Colletotrichum tanaceti.</title>
        <authorList>
            <person name="Lelwala R.V."/>
            <person name="Korhonen P.K."/>
            <person name="Young N.D."/>
            <person name="Scott J.B."/>
            <person name="Ades P.A."/>
            <person name="Gasser R.B."/>
            <person name="Taylor P.W.J."/>
        </authorList>
    </citation>
    <scope>NUCLEOTIDE SEQUENCE [LARGE SCALE GENOMIC DNA]</scope>
    <source>
        <strain evidence="2">BRIP57314</strain>
    </source>
</reference>
<sequence>MASQQPKQSEQSGQPGQPPAAAVSAPPTVPVEQEETKTTGTDATTTTGPAPAPASASAPDDTETAAFSPAPTAPEADDDGDADSALGDDTASSTASLTSTILQYRKIHGRTFHGEVGDAQYYHHLLTLSMGDRLHLAPLNKNKLNKALDIGTGTAIDDTVPETSALGQWGKFFEEGGRKMGRTFMVLDEQLQRRSMEEAGFERITEWNSKVRLAAPVLTSAPIGSWPRDPAMREIGEWAQLTLLSDIEGYVLFMANVMSTWSRKEIQIYAA</sequence>
<protein>
    <submittedName>
        <fullName evidence="2">Uncharacterized protein</fullName>
    </submittedName>
</protein>
<evidence type="ECO:0000313" key="2">
    <source>
        <dbReference type="EMBL" id="TKW50891.1"/>
    </source>
</evidence>
<feature type="compositionally biased region" description="Low complexity" evidence="1">
    <location>
        <begin position="1"/>
        <end position="26"/>
    </location>
</feature>
<feature type="compositionally biased region" description="Low complexity" evidence="1">
    <location>
        <begin position="38"/>
        <end position="59"/>
    </location>
</feature>
<dbReference type="AlphaFoldDB" id="A0A4U6X625"/>
<evidence type="ECO:0000256" key="1">
    <source>
        <dbReference type="SAM" id="MobiDB-lite"/>
    </source>
</evidence>
<feature type="compositionally biased region" description="Low complexity" evidence="1">
    <location>
        <begin position="83"/>
        <end position="93"/>
    </location>
</feature>
<evidence type="ECO:0000313" key="3">
    <source>
        <dbReference type="Proteomes" id="UP000310108"/>
    </source>
</evidence>
<dbReference type="STRING" id="1306861.A0A4U6X625"/>
<comment type="caution">
    <text evidence="2">The sequence shown here is derived from an EMBL/GenBank/DDBJ whole genome shotgun (WGS) entry which is preliminary data.</text>
</comment>
<dbReference type="EMBL" id="PJEX01000352">
    <property type="protein sequence ID" value="TKW50891.1"/>
    <property type="molecule type" value="Genomic_DNA"/>
</dbReference>
<proteinExistence type="predicted"/>
<accession>A0A4U6X625</accession>
<organism evidence="2 3">
    <name type="scientific">Colletotrichum tanaceti</name>
    <dbReference type="NCBI Taxonomy" id="1306861"/>
    <lineage>
        <taxon>Eukaryota</taxon>
        <taxon>Fungi</taxon>
        <taxon>Dikarya</taxon>
        <taxon>Ascomycota</taxon>
        <taxon>Pezizomycotina</taxon>
        <taxon>Sordariomycetes</taxon>
        <taxon>Hypocreomycetidae</taxon>
        <taxon>Glomerellales</taxon>
        <taxon>Glomerellaceae</taxon>
        <taxon>Colletotrichum</taxon>
        <taxon>Colletotrichum destructivum species complex</taxon>
    </lineage>
</organism>
<gene>
    <name evidence="2" type="ORF">CTA1_2716</name>
</gene>
<dbReference type="Proteomes" id="UP000310108">
    <property type="component" value="Unassembled WGS sequence"/>
</dbReference>
<keyword evidence="3" id="KW-1185">Reference proteome</keyword>
<name>A0A4U6X625_9PEZI</name>